<dbReference type="Proteomes" id="UP000653472">
    <property type="component" value="Unassembled WGS sequence"/>
</dbReference>
<proteinExistence type="predicted"/>
<comment type="caution">
    <text evidence="2">The sequence shown here is derived from an EMBL/GenBank/DDBJ whole genome shotgun (WGS) entry which is preliminary data.</text>
</comment>
<gene>
    <name evidence="2" type="ORF">G7Y82_19130</name>
</gene>
<dbReference type="EMBL" id="JAAVXB010000015">
    <property type="protein sequence ID" value="NKF24429.1"/>
    <property type="molecule type" value="Genomic_DNA"/>
</dbReference>
<dbReference type="GO" id="GO:0046657">
    <property type="term" value="P:folic acid catabolic process"/>
    <property type="evidence" value="ECO:0007669"/>
    <property type="project" value="TreeGrafter"/>
</dbReference>
<organism evidence="2 3">
    <name type="scientific">Solimonas marina</name>
    <dbReference type="NCBI Taxonomy" id="2714601"/>
    <lineage>
        <taxon>Bacteria</taxon>
        <taxon>Pseudomonadati</taxon>
        <taxon>Pseudomonadota</taxon>
        <taxon>Gammaproteobacteria</taxon>
        <taxon>Nevskiales</taxon>
        <taxon>Nevskiaceae</taxon>
        <taxon>Solimonas</taxon>
    </lineage>
</organism>
<sequence>MLAMPLLARAQASELSDADRAELKQEIIAAIDKKAKLAQVMNDEIFSYAELGFQEFKTSAYLTGLLKKNGFSIEPGIAGIPTAWMATWSNGEGGPVIALGSDLDCIPKASQKPGVAYHDPIVPGAPGHGEGHNSGQVVNIVAALTVKDFMVKHHINGTIKIWPGVAEELLGAKAYYVRAGYFKNVDAVLYSHVGTGFGTSYGSPGMSGMVSVKYNFHGEAAHSAMAPWRGRSALDAVELMDVGMNFRREHLRLSQRTHYVISNGGDQPNVVPPEASVWYYFRETDYAHIKGLWDIGNKTAQGASLMTDTSWDETVLGSAWPGYFNKPMAEDAYENIKLVGMPKWSADDETLAKGLQKELNLPQTGLGTSVMPLRQPLPPEQNYGGPSDDIGDISWNVPTIVLSYPANIPNVTFHHWSAAVAMATPIAHKGIVAGAKVQAMNLLDLMTEPKLLASAHDYFDNVQTKDIKYTPLLRPQDTPAIHSNEATMAEFRPAMEKYYYDPKKYDTYLEQLGIHYPTLRKVGTDTVGGSDS</sequence>
<evidence type="ECO:0000313" key="3">
    <source>
        <dbReference type="Proteomes" id="UP000653472"/>
    </source>
</evidence>
<dbReference type="PANTHER" id="PTHR30575:SF0">
    <property type="entry name" value="XAA-ARG DIPEPTIDASE"/>
    <property type="match status" value="1"/>
</dbReference>
<dbReference type="GO" id="GO:0071713">
    <property type="term" value="F:para-aminobenzoyl-glutamate hydrolase activity"/>
    <property type="evidence" value="ECO:0007669"/>
    <property type="project" value="TreeGrafter"/>
</dbReference>
<dbReference type="AlphaFoldDB" id="A0A970BAH6"/>
<dbReference type="Pfam" id="PF07687">
    <property type="entry name" value="M20_dimer"/>
    <property type="match status" value="1"/>
</dbReference>
<dbReference type="SUPFAM" id="SSF53187">
    <property type="entry name" value="Zn-dependent exopeptidases"/>
    <property type="match status" value="1"/>
</dbReference>
<protein>
    <submittedName>
        <fullName evidence="2">Amidohydrolase</fullName>
    </submittedName>
</protein>
<name>A0A970BAH6_9GAMM</name>
<dbReference type="Gene3D" id="3.30.70.360">
    <property type="match status" value="1"/>
</dbReference>
<dbReference type="SUPFAM" id="SSF55031">
    <property type="entry name" value="Bacterial exopeptidase dimerisation domain"/>
    <property type="match status" value="1"/>
</dbReference>
<dbReference type="InterPro" id="IPR036264">
    <property type="entry name" value="Bact_exopeptidase_dim_dom"/>
</dbReference>
<dbReference type="GO" id="GO:0005737">
    <property type="term" value="C:cytoplasm"/>
    <property type="evidence" value="ECO:0007669"/>
    <property type="project" value="TreeGrafter"/>
</dbReference>
<evidence type="ECO:0000313" key="2">
    <source>
        <dbReference type="EMBL" id="NKF24429.1"/>
    </source>
</evidence>
<feature type="domain" description="Peptidase M20 dimerisation" evidence="1">
    <location>
        <begin position="207"/>
        <end position="286"/>
    </location>
</feature>
<evidence type="ECO:0000259" key="1">
    <source>
        <dbReference type="Pfam" id="PF07687"/>
    </source>
</evidence>
<reference evidence="2" key="1">
    <citation type="submission" date="2020-03" db="EMBL/GenBank/DDBJ databases">
        <title>Solimonas marina sp. nov., isolated from deep seawater of the Pacific Ocean.</title>
        <authorList>
            <person name="Liu X."/>
            <person name="Lai Q."/>
            <person name="Sun F."/>
            <person name="Gai Y."/>
            <person name="Li G."/>
            <person name="Shao Z."/>
        </authorList>
    </citation>
    <scope>NUCLEOTIDE SEQUENCE</scope>
    <source>
        <strain evidence="2">C16B3</strain>
    </source>
</reference>
<dbReference type="InterPro" id="IPR052030">
    <property type="entry name" value="Peptidase_M20/M20A_hydrolases"/>
</dbReference>
<dbReference type="InterPro" id="IPR011650">
    <property type="entry name" value="Peptidase_M20_dimer"/>
</dbReference>
<keyword evidence="3" id="KW-1185">Reference proteome</keyword>
<dbReference type="Gene3D" id="3.40.630.10">
    <property type="entry name" value="Zn peptidases"/>
    <property type="match status" value="1"/>
</dbReference>
<accession>A0A970BAH6</accession>
<dbReference type="PANTHER" id="PTHR30575">
    <property type="entry name" value="PEPTIDASE M20"/>
    <property type="match status" value="1"/>
</dbReference>
<dbReference type="GO" id="GO:0016805">
    <property type="term" value="F:dipeptidase activity"/>
    <property type="evidence" value="ECO:0007669"/>
    <property type="project" value="TreeGrafter"/>
</dbReference>